<evidence type="ECO:0000256" key="3">
    <source>
        <dbReference type="ARBA" id="ARBA00022475"/>
    </source>
</evidence>
<proteinExistence type="inferred from homology"/>
<dbReference type="Pfam" id="PF04290">
    <property type="entry name" value="DctQ"/>
    <property type="match status" value="1"/>
</dbReference>
<dbReference type="InterPro" id="IPR007387">
    <property type="entry name" value="TRAP_DctQ"/>
</dbReference>
<feature type="transmembrane region" description="Helical" evidence="9">
    <location>
        <begin position="136"/>
        <end position="153"/>
    </location>
</feature>
<dbReference type="AlphaFoldDB" id="A0A4R5Q723"/>
<feature type="transmembrane region" description="Helical" evidence="9">
    <location>
        <begin position="59"/>
        <end position="76"/>
    </location>
</feature>
<dbReference type="OrthoDB" id="7843639at2"/>
<comment type="subunit">
    <text evidence="9">The complex comprises the extracytoplasmic solute receptor protein and the two transmembrane proteins.</text>
</comment>
<keyword evidence="4 9" id="KW-0997">Cell inner membrane</keyword>
<feature type="domain" description="Tripartite ATP-independent periplasmic transporters DctQ component" evidence="10">
    <location>
        <begin position="35"/>
        <end position="161"/>
    </location>
</feature>
<dbReference type="Proteomes" id="UP000295096">
    <property type="component" value="Unassembled WGS sequence"/>
</dbReference>
<evidence type="ECO:0000256" key="6">
    <source>
        <dbReference type="ARBA" id="ARBA00022989"/>
    </source>
</evidence>
<keyword evidence="5 9" id="KW-0812">Transmembrane</keyword>
<accession>A0A4R5Q723</accession>
<organism evidence="11 12">
    <name type="scientific">Dankookia rubra</name>
    <dbReference type="NCBI Taxonomy" id="1442381"/>
    <lineage>
        <taxon>Bacteria</taxon>
        <taxon>Pseudomonadati</taxon>
        <taxon>Pseudomonadota</taxon>
        <taxon>Alphaproteobacteria</taxon>
        <taxon>Acetobacterales</taxon>
        <taxon>Roseomonadaceae</taxon>
        <taxon>Dankookia</taxon>
    </lineage>
</organism>
<feature type="transmembrane region" description="Helical" evidence="9">
    <location>
        <begin position="97"/>
        <end position="116"/>
    </location>
</feature>
<comment type="caution">
    <text evidence="11">The sequence shown here is derived from an EMBL/GenBank/DDBJ whole genome shotgun (WGS) entry which is preliminary data.</text>
</comment>
<comment type="similarity">
    <text evidence="8 9">Belongs to the TRAP transporter small permease family.</text>
</comment>
<evidence type="ECO:0000256" key="8">
    <source>
        <dbReference type="ARBA" id="ARBA00038436"/>
    </source>
</evidence>
<comment type="subcellular location">
    <subcellularLocation>
        <location evidence="1 9">Cell inner membrane</location>
        <topology evidence="1 9">Multi-pass membrane protein</topology>
    </subcellularLocation>
</comment>
<evidence type="ECO:0000256" key="5">
    <source>
        <dbReference type="ARBA" id="ARBA00022692"/>
    </source>
</evidence>
<reference evidence="11 12" key="1">
    <citation type="journal article" date="2016" name="J. Microbiol.">
        <title>Dankookia rubra gen. nov., sp. nov., an alphaproteobacterium isolated from sediment of a shallow stream.</title>
        <authorList>
            <person name="Kim W.H."/>
            <person name="Kim D.H."/>
            <person name="Kang K."/>
            <person name="Ahn T.Y."/>
        </authorList>
    </citation>
    <scope>NUCLEOTIDE SEQUENCE [LARGE SCALE GENOMIC DNA]</scope>
    <source>
        <strain evidence="11 12">JCM30602</strain>
    </source>
</reference>
<gene>
    <name evidence="11" type="ORF">E2C06_33350</name>
</gene>
<keyword evidence="2 9" id="KW-0813">Transport</keyword>
<dbReference type="RefSeq" id="WP_133292874.1">
    <property type="nucleotide sequence ID" value="NZ_SMSJ01000134.1"/>
</dbReference>
<keyword evidence="6 9" id="KW-1133">Transmembrane helix</keyword>
<evidence type="ECO:0000256" key="2">
    <source>
        <dbReference type="ARBA" id="ARBA00022448"/>
    </source>
</evidence>
<protein>
    <recommendedName>
        <fullName evidence="9">TRAP transporter small permease protein</fullName>
    </recommendedName>
</protein>
<evidence type="ECO:0000256" key="4">
    <source>
        <dbReference type="ARBA" id="ARBA00022519"/>
    </source>
</evidence>
<dbReference type="PANTHER" id="PTHR35011">
    <property type="entry name" value="2,3-DIKETO-L-GULONATE TRAP TRANSPORTER SMALL PERMEASE PROTEIN YIAM"/>
    <property type="match status" value="1"/>
</dbReference>
<evidence type="ECO:0000313" key="12">
    <source>
        <dbReference type="Proteomes" id="UP000295096"/>
    </source>
</evidence>
<sequence>MQTARPGAPAALRAVNRALAGVILLLLIVSVGVLVIPVSLQIFSRYTSFIPSYIWTEEMARFCLVYAVMLGAMLAVREGTHFTVDVFPRLSPRHEAMVELLSGSFILLFAFVFLWWGWEFTEFAIYRISELAELPLWLIHMAWPIAGVVWLLFQSERMLDAIGTIRGGRA</sequence>
<keyword evidence="12" id="KW-1185">Reference proteome</keyword>
<comment type="function">
    <text evidence="9">Part of the tripartite ATP-independent periplasmic (TRAP) transport system.</text>
</comment>
<dbReference type="GO" id="GO:0005886">
    <property type="term" value="C:plasma membrane"/>
    <property type="evidence" value="ECO:0007669"/>
    <property type="project" value="UniProtKB-SubCell"/>
</dbReference>
<dbReference type="GO" id="GO:0015740">
    <property type="term" value="P:C4-dicarboxylate transport"/>
    <property type="evidence" value="ECO:0007669"/>
    <property type="project" value="TreeGrafter"/>
</dbReference>
<evidence type="ECO:0000313" key="11">
    <source>
        <dbReference type="EMBL" id="TDH58299.1"/>
    </source>
</evidence>
<name>A0A4R5Q723_9PROT</name>
<keyword evidence="7 9" id="KW-0472">Membrane</keyword>
<dbReference type="PANTHER" id="PTHR35011:SF2">
    <property type="entry name" value="2,3-DIKETO-L-GULONATE TRAP TRANSPORTER SMALL PERMEASE PROTEIN YIAM"/>
    <property type="match status" value="1"/>
</dbReference>
<dbReference type="EMBL" id="SMSJ01000134">
    <property type="protein sequence ID" value="TDH58299.1"/>
    <property type="molecule type" value="Genomic_DNA"/>
</dbReference>
<evidence type="ECO:0000256" key="7">
    <source>
        <dbReference type="ARBA" id="ARBA00023136"/>
    </source>
</evidence>
<evidence type="ECO:0000256" key="9">
    <source>
        <dbReference type="RuleBase" id="RU369079"/>
    </source>
</evidence>
<dbReference type="GO" id="GO:0022857">
    <property type="term" value="F:transmembrane transporter activity"/>
    <property type="evidence" value="ECO:0007669"/>
    <property type="project" value="UniProtKB-UniRule"/>
</dbReference>
<feature type="transmembrane region" description="Helical" evidence="9">
    <location>
        <begin position="18"/>
        <end position="39"/>
    </location>
</feature>
<evidence type="ECO:0000259" key="10">
    <source>
        <dbReference type="Pfam" id="PF04290"/>
    </source>
</evidence>
<dbReference type="InterPro" id="IPR055348">
    <property type="entry name" value="DctQ"/>
</dbReference>
<evidence type="ECO:0000256" key="1">
    <source>
        <dbReference type="ARBA" id="ARBA00004429"/>
    </source>
</evidence>
<keyword evidence="3" id="KW-1003">Cell membrane</keyword>